<proteinExistence type="predicted"/>
<gene>
    <name evidence="2" type="ORF">BBRV_LOCUS93623</name>
</gene>
<evidence type="ECO:0000313" key="2">
    <source>
        <dbReference type="EMBL" id="CAD1569807.1"/>
    </source>
</evidence>
<dbReference type="AlphaFoldDB" id="A0A6V7L4D9"/>
<dbReference type="EMBL" id="CADCXW020000327">
    <property type="protein sequence ID" value="CAD1569807.1"/>
    <property type="molecule type" value="Genomic_DNA"/>
</dbReference>
<evidence type="ECO:0000256" key="1">
    <source>
        <dbReference type="SAM" id="MobiDB-lite"/>
    </source>
</evidence>
<organism evidence="2">
    <name type="scientific">Bracon brevicornis</name>
    <dbReference type="NCBI Taxonomy" id="1563983"/>
    <lineage>
        <taxon>Eukaryota</taxon>
        <taxon>Metazoa</taxon>
        <taxon>Ecdysozoa</taxon>
        <taxon>Arthropoda</taxon>
        <taxon>Hexapoda</taxon>
        <taxon>Insecta</taxon>
        <taxon>Pterygota</taxon>
        <taxon>Neoptera</taxon>
        <taxon>Endopterygota</taxon>
        <taxon>Hymenoptera</taxon>
        <taxon>Apocrita</taxon>
        <taxon>Ichneumonoidea</taxon>
        <taxon>Braconidae</taxon>
        <taxon>Braconinae</taxon>
        <taxon>Bracon</taxon>
    </lineage>
</organism>
<name>A0A6V7L4D9_9HYME</name>
<feature type="region of interest" description="Disordered" evidence="1">
    <location>
        <begin position="39"/>
        <end position="72"/>
    </location>
</feature>
<sequence length="72" mass="8117">MHRRAIGRKSPSEVGLFTLFSAMIRDRFHKLGNVAEDNEELNNTTRRGRMVGRASFTNEAGMPSTPRALVEK</sequence>
<reference evidence="2" key="1">
    <citation type="submission" date="2020-07" db="EMBL/GenBank/DDBJ databases">
        <authorList>
            <person name="Ferguson B K."/>
        </authorList>
    </citation>
    <scope>NUCLEOTIDE SEQUENCE</scope>
    <source>
        <strain evidence="2">L06</strain>
    </source>
</reference>
<protein>
    <submittedName>
        <fullName evidence="2">Uncharacterized protein</fullName>
    </submittedName>
</protein>
<accession>A0A6V7L4D9</accession>